<reference evidence="2" key="1">
    <citation type="journal article" date="2023" name="Front. Microbiol.">
        <title>Genomic-based phylogenetic and metabolic analyses of the genus Natronomonas, and description of Natronomonas aquatica sp. nov.</title>
        <authorList>
            <person name="Garcia-Roldan A."/>
            <person name="Duran-Viseras A."/>
            <person name="de la Haba R.R."/>
            <person name="Corral P."/>
            <person name="Sanchez-Porro C."/>
            <person name="Ventosa A."/>
        </authorList>
    </citation>
    <scope>NUCLEOTIDE SEQUENCE</scope>
    <source>
        <strain evidence="2">F2-12</strain>
    </source>
</reference>
<feature type="transmembrane region" description="Helical" evidence="1">
    <location>
        <begin position="250"/>
        <end position="272"/>
    </location>
</feature>
<keyword evidence="1" id="KW-1133">Transmembrane helix</keyword>
<evidence type="ECO:0000313" key="3">
    <source>
        <dbReference type="Proteomes" id="UP001139494"/>
    </source>
</evidence>
<accession>A0A9R1CSB6</accession>
<dbReference type="RefSeq" id="WP_256030455.1">
    <property type="nucleotide sequence ID" value="NZ_JAHLKM010000024.1"/>
</dbReference>
<dbReference type="Proteomes" id="UP001139494">
    <property type="component" value="Unassembled WGS sequence"/>
</dbReference>
<protein>
    <submittedName>
        <fullName evidence="2">Uncharacterized protein</fullName>
    </submittedName>
</protein>
<dbReference type="EMBL" id="JAHLKM010000024">
    <property type="protein sequence ID" value="MCQ4334418.1"/>
    <property type="molecule type" value="Genomic_DNA"/>
</dbReference>
<organism evidence="2 3">
    <name type="scientific">Natronomonas aquatica</name>
    <dbReference type="NCBI Taxonomy" id="2841590"/>
    <lineage>
        <taxon>Archaea</taxon>
        <taxon>Methanobacteriati</taxon>
        <taxon>Methanobacteriota</taxon>
        <taxon>Stenosarchaea group</taxon>
        <taxon>Halobacteria</taxon>
        <taxon>Halobacteriales</taxon>
        <taxon>Natronomonadaceae</taxon>
        <taxon>Natronomonas</taxon>
    </lineage>
</organism>
<sequence length="273" mass="29742">MIGVGEALLAGVLSIVCVWAVHRLTVVGNAALTLWRTPIADATQLEDGQPVAVEGRVFVDEPAAVADRLFDPTAGTVGAYLWQAWFVDAGRYTYDSDRGELRRGQNTFASGFESGQWGVTTDGSETYLNLSWLEQVYDAEALSDLEVGNPVSNAKLPTVVTRHVWDAIYVSLDSTISDCSMDRLTDIVDLYQDDVAADEFHIESRGITNGQDLFVCGELRVQTGDFSIIGTDETPLLISDDGREGLKRQLLWRGVKYSLALVGALALGALFLF</sequence>
<gene>
    <name evidence="2" type="ORF">KM295_13220</name>
</gene>
<name>A0A9R1CSB6_9EURY</name>
<evidence type="ECO:0000256" key="1">
    <source>
        <dbReference type="SAM" id="Phobius"/>
    </source>
</evidence>
<evidence type="ECO:0000313" key="2">
    <source>
        <dbReference type="EMBL" id="MCQ4334418.1"/>
    </source>
</evidence>
<keyword evidence="1" id="KW-0812">Transmembrane</keyword>
<dbReference type="AlphaFoldDB" id="A0A9R1CSB6"/>
<comment type="caution">
    <text evidence="2">The sequence shown here is derived from an EMBL/GenBank/DDBJ whole genome shotgun (WGS) entry which is preliminary data.</text>
</comment>
<keyword evidence="1" id="KW-0472">Membrane</keyword>
<proteinExistence type="predicted"/>
<keyword evidence="3" id="KW-1185">Reference proteome</keyword>